<dbReference type="SUPFAM" id="SSF51230">
    <property type="entry name" value="Single hybrid motif"/>
    <property type="match status" value="1"/>
</dbReference>
<dbReference type="Pfam" id="PF00364">
    <property type="entry name" value="Biotin_lipoyl"/>
    <property type="match status" value="1"/>
</dbReference>
<evidence type="ECO:0000259" key="13">
    <source>
        <dbReference type="PROSITE" id="PS50968"/>
    </source>
</evidence>
<dbReference type="NCBIfam" id="TIGR01235">
    <property type="entry name" value="pyruv_carbox"/>
    <property type="match status" value="1"/>
</dbReference>
<dbReference type="EMBL" id="CP092429">
    <property type="protein sequence ID" value="ULP50532.1"/>
    <property type="molecule type" value="Genomic_DNA"/>
</dbReference>
<dbReference type="SUPFAM" id="SSF56059">
    <property type="entry name" value="Glutathione synthetase ATP-binding domain-like"/>
    <property type="match status" value="1"/>
</dbReference>
<protein>
    <recommendedName>
        <fullName evidence="3 12">Pyruvate carboxylase</fullName>
        <ecNumber evidence="3 12">6.4.1.1</ecNumber>
    </recommendedName>
</protein>
<evidence type="ECO:0000256" key="11">
    <source>
        <dbReference type="ARBA" id="ARBA00048501"/>
    </source>
</evidence>
<keyword evidence="10" id="KW-0511">Multifunctional enzyme</keyword>
<dbReference type="PROSITE" id="PS00188">
    <property type="entry name" value="BIOTIN"/>
    <property type="match status" value="1"/>
</dbReference>
<dbReference type="SUPFAM" id="SSF89000">
    <property type="entry name" value="post-HMGL domain-like"/>
    <property type="match status" value="1"/>
</dbReference>
<proteinExistence type="predicted"/>
<keyword evidence="17" id="KW-0670">Pyruvate</keyword>
<dbReference type="CDD" id="cd06850">
    <property type="entry name" value="biotinyl_domain"/>
    <property type="match status" value="1"/>
</dbReference>
<dbReference type="InterPro" id="IPR000891">
    <property type="entry name" value="PYR_CT"/>
</dbReference>
<dbReference type="NCBIfam" id="NF009554">
    <property type="entry name" value="PRK12999.1"/>
    <property type="match status" value="1"/>
</dbReference>
<keyword evidence="8 12" id="KW-0067">ATP-binding</keyword>
<organism evidence="17 18">
    <name type="scientific">Mycobacterium ulcerans</name>
    <dbReference type="NCBI Taxonomy" id="1809"/>
    <lineage>
        <taxon>Bacteria</taxon>
        <taxon>Bacillati</taxon>
        <taxon>Actinomycetota</taxon>
        <taxon>Actinomycetes</taxon>
        <taxon>Mycobacteriales</taxon>
        <taxon>Mycobacteriaceae</taxon>
        <taxon>Mycobacterium</taxon>
        <taxon>Mycobacterium ulcerans group</taxon>
    </lineage>
</organism>
<dbReference type="PIRSF" id="PIRSF001594">
    <property type="entry name" value="Pyruv_carbox"/>
    <property type="match status" value="1"/>
</dbReference>
<dbReference type="InterPro" id="IPR005930">
    <property type="entry name" value="Pyruv_COase"/>
</dbReference>
<dbReference type="Gene3D" id="2.40.50.100">
    <property type="match status" value="1"/>
</dbReference>
<evidence type="ECO:0000256" key="5">
    <source>
        <dbReference type="ARBA" id="ARBA00022598"/>
    </source>
</evidence>
<dbReference type="InterPro" id="IPR016185">
    <property type="entry name" value="PreATP-grasp_dom_sf"/>
</dbReference>
<comment type="catalytic activity">
    <reaction evidence="11">
        <text>N(6)-biotinyl-L-lysyl-[protein] + hydrogencarbonate + ATP = N(6)-carboxybiotinyl-L-lysyl-[protein] + ADP + phosphate + H(+)</text>
        <dbReference type="Rhea" id="RHEA:13501"/>
        <dbReference type="Rhea" id="RHEA-COMP:10505"/>
        <dbReference type="Rhea" id="RHEA-COMP:10506"/>
        <dbReference type="ChEBI" id="CHEBI:15378"/>
        <dbReference type="ChEBI" id="CHEBI:17544"/>
        <dbReference type="ChEBI" id="CHEBI:30616"/>
        <dbReference type="ChEBI" id="CHEBI:43474"/>
        <dbReference type="ChEBI" id="CHEBI:83144"/>
        <dbReference type="ChEBI" id="CHEBI:83145"/>
        <dbReference type="ChEBI" id="CHEBI:456216"/>
        <dbReference type="EC" id="6.3.4.14"/>
    </reaction>
    <physiologicalReaction direction="left-to-right" evidence="11">
        <dbReference type="Rhea" id="RHEA:13502"/>
    </physiologicalReaction>
</comment>
<evidence type="ECO:0000259" key="14">
    <source>
        <dbReference type="PROSITE" id="PS50975"/>
    </source>
</evidence>
<dbReference type="Pfam" id="PF02785">
    <property type="entry name" value="Biotin_carb_C"/>
    <property type="match status" value="1"/>
</dbReference>
<feature type="domain" description="ATP-grasp" evidence="14">
    <location>
        <begin position="121"/>
        <end position="321"/>
    </location>
</feature>
<dbReference type="PROSITE" id="PS50975">
    <property type="entry name" value="ATP_GRASP"/>
    <property type="match status" value="1"/>
</dbReference>
<dbReference type="Gene3D" id="3.20.20.70">
    <property type="entry name" value="Aldolase class I"/>
    <property type="match status" value="1"/>
</dbReference>
<feature type="domain" description="Biotin carboxylation" evidence="15">
    <location>
        <begin position="1"/>
        <end position="453"/>
    </location>
</feature>
<dbReference type="SMART" id="SM00878">
    <property type="entry name" value="Biotin_carb_C"/>
    <property type="match status" value="1"/>
</dbReference>
<dbReference type="InterPro" id="IPR005482">
    <property type="entry name" value="Biotin_COase_C"/>
</dbReference>
<name>A0ABY3V4G6_MYCUL</name>
<feature type="domain" description="Lipoyl-binding" evidence="13">
    <location>
        <begin position="1057"/>
        <end position="1131"/>
    </location>
</feature>
<dbReference type="PROSITE" id="PS50991">
    <property type="entry name" value="PYR_CT"/>
    <property type="match status" value="1"/>
</dbReference>
<dbReference type="CDD" id="cd07937">
    <property type="entry name" value="DRE_TIM_PC_TC_5S"/>
    <property type="match status" value="1"/>
</dbReference>
<evidence type="ECO:0000256" key="8">
    <source>
        <dbReference type="ARBA" id="ARBA00022840"/>
    </source>
</evidence>
<accession>A0ABY3V4G6</accession>
<keyword evidence="7 12" id="KW-0547">Nucleotide-binding</keyword>
<evidence type="ECO:0000256" key="7">
    <source>
        <dbReference type="ARBA" id="ARBA00022741"/>
    </source>
</evidence>
<dbReference type="RefSeq" id="WP_240168248.1">
    <property type="nucleotide sequence ID" value="NZ_CP085200.1"/>
</dbReference>
<dbReference type="PANTHER" id="PTHR43778:SF2">
    <property type="entry name" value="PYRUVATE CARBOXYLASE, MITOCHONDRIAL"/>
    <property type="match status" value="1"/>
</dbReference>
<dbReference type="InterPro" id="IPR011764">
    <property type="entry name" value="Biotin_carboxylation_dom"/>
</dbReference>
<sequence>MISKVLVANRGEIAIRAFRAAYELGVGTVAVYAYEDRNSLHRTKADESYQIGEVGHPLRAYLSVDEIVETALRAGADAIYPGYGFLSENPDLAGACAAAGITFVGPRAELLQLTGNKSRAVTAAREAGLPVLRSSAPSASVQELVAAAQSETTGLRFPLFVKAVAGGGGRGMRRVNDISALAEAIEAASREAESAFGDPTVYLEQAVLNPRHIEVQILADTQGNVIHLYERDCSVQRRHQKVIELAPAPNLPGELRDKICADAVAFARHIGYTCAGTVEFLLDQSGEYVFIEMNPRIQVEHTVTEEITDVDLVSSQMRIAAGESLEDLGLRQETVRPHGAALQCRITTEDPTNGFRPDTGRISALRAPGGAGIRLDGSTNLGAEISAHFDSMLVKLTCRGRDLSTAVNRARRAIAEFRIRGVSTNIPFLQAVLDDPDFQAGRITTAFIDERPQLLTARTSADRGTKILNYLADVTVNKPYGSRPSKVYPNDKLPQVDLDAPPPAGSKQRLVELGPEGFARWLRESPAVGVTDTTFRDAHQSLLATRLRTSGLSRVAPYLARTMPQLLSVECWGGATYDVALRFLKEDPWERLATLRAAMPNICLQMLLRGRNTVGYTPYPEVVTSSFIEEATATGIDIFRIFDALNNLESMRPAIDAVRETGSAIAEVAMCYTGDLSDPAEQLYTLDYYLRLAEQIVEAGAHVLAIKDMAGLLRAPAAHQLVTALRSRFDLPVHVHTHDTPGGQLASYVAAWHAGADAVDGAAAPLAGTTSQPALSSIVGAAAHTEYDTGLSLAAVCALEPYWEAVRKVYAPFGSGLPGPTGRVYHHEIPGGQLSNLRQQAIALGLGDRFEEVEEAYAGADRVLGRLIKVTPSSKVVGDLALALVGAGVSADEFAAEPARFDIPDAVLGFLRGDLGDPVGGWPEPLRSAALAGRAPAKPVGQLTGEDHSALAAPGPKRQATLNRLLFPAPTKEFEEHREAYGDTSQMSANQFFYGLRQGEEHRVKLERGVELLIGLEAISEPDERGMRTVMCIMNGQLRPVLVRDRSIASAVPTAEKADRGNPGHIAAPFAGVVSVGVAVGDRVSAGQTIATIEAMKMEAPITAPNDGTVERVAVSSTAQVEGGDLLVVVS</sequence>
<dbReference type="InterPro" id="IPR005479">
    <property type="entry name" value="CPAse_ATP-bd"/>
</dbReference>
<dbReference type="Gene3D" id="3.10.600.10">
    <property type="entry name" value="pyruvate carboxylase f1077a mutant domain"/>
    <property type="match status" value="1"/>
</dbReference>
<evidence type="ECO:0000256" key="6">
    <source>
        <dbReference type="ARBA" id="ARBA00022723"/>
    </source>
</evidence>
<keyword evidence="4" id="KW-0312">Gluconeogenesis</keyword>
<keyword evidence="5 12" id="KW-0436">Ligase</keyword>
<comment type="function">
    <text evidence="12">Catalyzes a 2-step reaction, involving the ATP-dependent carboxylation of the covalently attached biotin in the first step and the transfer of the carboxyl group to pyruvate in the second.</text>
</comment>
<dbReference type="PROSITE" id="PS50979">
    <property type="entry name" value="BC"/>
    <property type="match status" value="1"/>
</dbReference>
<reference evidence="17" key="1">
    <citation type="submission" date="2022-08" db="EMBL/GenBank/DDBJ databases">
        <title>Whole genome sequencing of non-tuberculosis mycobacteria type-strains.</title>
        <authorList>
            <person name="Igarashi Y."/>
            <person name="Osugi A."/>
            <person name="Mitarai S."/>
        </authorList>
    </citation>
    <scope>NUCLEOTIDE SEQUENCE</scope>
    <source>
        <strain evidence="17">ATCC 19423</strain>
    </source>
</reference>
<dbReference type="Pfam" id="PF02786">
    <property type="entry name" value="CPSase_L_D2"/>
    <property type="match status" value="1"/>
</dbReference>
<keyword evidence="6" id="KW-0479">Metal-binding</keyword>
<dbReference type="InterPro" id="IPR055268">
    <property type="entry name" value="PCB-like"/>
</dbReference>
<evidence type="ECO:0000256" key="4">
    <source>
        <dbReference type="ARBA" id="ARBA00022432"/>
    </source>
</evidence>
<dbReference type="InterPro" id="IPR000089">
    <property type="entry name" value="Biotin_lipoyl"/>
</dbReference>
<comment type="cofactor">
    <cofactor evidence="1 12">
        <name>biotin</name>
        <dbReference type="ChEBI" id="CHEBI:57586"/>
    </cofactor>
</comment>
<dbReference type="PROSITE" id="PS50968">
    <property type="entry name" value="BIOTINYL_LIPOYL"/>
    <property type="match status" value="1"/>
</dbReference>
<dbReference type="Pfam" id="PF02436">
    <property type="entry name" value="PYC_OADA"/>
    <property type="match status" value="1"/>
</dbReference>
<evidence type="ECO:0000256" key="3">
    <source>
        <dbReference type="ARBA" id="ARBA00013057"/>
    </source>
</evidence>
<dbReference type="InterPro" id="IPR011054">
    <property type="entry name" value="Rudment_hybrid_motif"/>
</dbReference>
<evidence type="ECO:0000256" key="12">
    <source>
        <dbReference type="PIRNR" id="PIRNR001594"/>
    </source>
</evidence>
<dbReference type="SUPFAM" id="SSF51246">
    <property type="entry name" value="Rudiment single hybrid motif"/>
    <property type="match status" value="1"/>
</dbReference>
<dbReference type="Pfam" id="PF00289">
    <property type="entry name" value="Biotin_carb_N"/>
    <property type="match status" value="1"/>
</dbReference>
<evidence type="ECO:0000256" key="2">
    <source>
        <dbReference type="ARBA" id="ARBA00004742"/>
    </source>
</evidence>
<dbReference type="Proteomes" id="UP001055253">
    <property type="component" value="Chromosome"/>
</dbReference>
<dbReference type="Gene3D" id="3.30.470.20">
    <property type="entry name" value="ATP-grasp fold, B domain"/>
    <property type="match status" value="1"/>
</dbReference>
<dbReference type="Pfam" id="PF00682">
    <property type="entry name" value="HMGL-like"/>
    <property type="match status" value="1"/>
</dbReference>
<dbReference type="InterPro" id="IPR011053">
    <property type="entry name" value="Single_hybrid_motif"/>
</dbReference>
<keyword evidence="18" id="KW-1185">Reference proteome</keyword>
<feature type="domain" description="Pyruvate carboxyltransferase" evidence="16">
    <location>
        <begin position="528"/>
        <end position="797"/>
    </location>
</feature>
<gene>
    <name evidence="17" type="ORF">MJO63_15915</name>
</gene>
<dbReference type="InterPro" id="IPR011761">
    <property type="entry name" value="ATP-grasp"/>
</dbReference>
<dbReference type="InterPro" id="IPR003379">
    <property type="entry name" value="Carboxylase_cons_dom"/>
</dbReference>
<evidence type="ECO:0000259" key="16">
    <source>
        <dbReference type="PROSITE" id="PS50991"/>
    </source>
</evidence>
<dbReference type="InterPro" id="IPR001882">
    <property type="entry name" value="Biotin_BS"/>
</dbReference>
<dbReference type="PANTHER" id="PTHR43778">
    <property type="entry name" value="PYRUVATE CARBOXYLASE"/>
    <property type="match status" value="1"/>
</dbReference>
<evidence type="ECO:0000313" key="18">
    <source>
        <dbReference type="Proteomes" id="UP001055253"/>
    </source>
</evidence>
<comment type="pathway">
    <text evidence="2">Carbohydrate biosynthesis; gluconeogenesis.</text>
</comment>
<dbReference type="PROSITE" id="PS00867">
    <property type="entry name" value="CPSASE_2"/>
    <property type="match status" value="1"/>
</dbReference>
<dbReference type="EC" id="6.4.1.1" evidence="3 12"/>
<dbReference type="SUPFAM" id="SSF51569">
    <property type="entry name" value="Aldolase"/>
    <property type="match status" value="1"/>
</dbReference>
<dbReference type="SUPFAM" id="SSF52440">
    <property type="entry name" value="PreATP-grasp domain"/>
    <property type="match status" value="1"/>
</dbReference>
<keyword evidence="9 12" id="KW-0092">Biotin</keyword>
<evidence type="ECO:0000256" key="1">
    <source>
        <dbReference type="ARBA" id="ARBA00001953"/>
    </source>
</evidence>
<evidence type="ECO:0000259" key="15">
    <source>
        <dbReference type="PROSITE" id="PS50979"/>
    </source>
</evidence>
<dbReference type="InterPro" id="IPR013785">
    <property type="entry name" value="Aldolase_TIM"/>
</dbReference>
<dbReference type="GO" id="GO:0004736">
    <property type="term" value="F:pyruvate carboxylase activity"/>
    <property type="evidence" value="ECO:0007669"/>
    <property type="project" value="UniProtKB-EC"/>
</dbReference>
<comment type="catalytic activity">
    <reaction evidence="12">
        <text>hydrogencarbonate + pyruvate + ATP = oxaloacetate + ADP + phosphate + H(+)</text>
        <dbReference type="Rhea" id="RHEA:20844"/>
        <dbReference type="ChEBI" id="CHEBI:15361"/>
        <dbReference type="ChEBI" id="CHEBI:15378"/>
        <dbReference type="ChEBI" id="CHEBI:16452"/>
        <dbReference type="ChEBI" id="CHEBI:17544"/>
        <dbReference type="ChEBI" id="CHEBI:30616"/>
        <dbReference type="ChEBI" id="CHEBI:43474"/>
        <dbReference type="ChEBI" id="CHEBI:456216"/>
        <dbReference type="EC" id="6.4.1.1"/>
    </reaction>
</comment>
<evidence type="ECO:0000256" key="10">
    <source>
        <dbReference type="ARBA" id="ARBA00023268"/>
    </source>
</evidence>
<dbReference type="InterPro" id="IPR005481">
    <property type="entry name" value="BC-like_N"/>
</dbReference>
<evidence type="ECO:0000313" key="17">
    <source>
        <dbReference type="EMBL" id="ULP50532.1"/>
    </source>
</evidence>
<dbReference type="GO" id="GO:0016301">
    <property type="term" value="F:kinase activity"/>
    <property type="evidence" value="ECO:0007669"/>
    <property type="project" value="UniProtKB-KW"/>
</dbReference>
<evidence type="ECO:0000256" key="9">
    <source>
        <dbReference type="ARBA" id="ARBA00023267"/>
    </source>
</evidence>
<dbReference type="NCBIfam" id="NF006761">
    <property type="entry name" value="PRK09282.1"/>
    <property type="match status" value="1"/>
</dbReference>